<accession>A0A6G1HE85</accession>
<keyword evidence="1 2" id="KW-0175">Coiled coil</keyword>
<feature type="coiled-coil region" evidence="2">
    <location>
        <begin position="295"/>
        <end position="440"/>
    </location>
</feature>
<dbReference type="EMBL" id="ML977140">
    <property type="protein sequence ID" value="KAF1991248.1"/>
    <property type="molecule type" value="Genomic_DNA"/>
</dbReference>
<feature type="coiled-coil region" evidence="2">
    <location>
        <begin position="591"/>
        <end position="716"/>
    </location>
</feature>
<feature type="compositionally biased region" description="Low complexity" evidence="3">
    <location>
        <begin position="23"/>
        <end position="34"/>
    </location>
</feature>
<gene>
    <name evidence="4" type="ORF">K402DRAFT_450859</name>
</gene>
<evidence type="ECO:0000313" key="4">
    <source>
        <dbReference type="EMBL" id="KAF1991248.1"/>
    </source>
</evidence>
<proteinExistence type="predicted"/>
<feature type="compositionally biased region" description="Polar residues" evidence="3">
    <location>
        <begin position="253"/>
        <end position="267"/>
    </location>
</feature>
<evidence type="ECO:0000256" key="3">
    <source>
        <dbReference type="SAM" id="MobiDB-lite"/>
    </source>
</evidence>
<feature type="coiled-coil region" evidence="2">
    <location>
        <begin position="464"/>
        <end position="533"/>
    </location>
</feature>
<feature type="compositionally biased region" description="Polar residues" evidence="3">
    <location>
        <begin position="1"/>
        <end position="22"/>
    </location>
</feature>
<dbReference type="PANTHER" id="PTHR32083">
    <property type="entry name" value="CILIA AND FLAGELLA-ASSOCIATED PROTEIN 58-RELATED"/>
    <property type="match status" value="1"/>
</dbReference>
<dbReference type="Proteomes" id="UP000800041">
    <property type="component" value="Unassembled WGS sequence"/>
</dbReference>
<dbReference type="AlphaFoldDB" id="A0A6G1HE85"/>
<feature type="compositionally biased region" description="Polar residues" evidence="3">
    <location>
        <begin position="233"/>
        <end position="244"/>
    </location>
</feature>
<feature type="compositionally biased region" description="Polar residues" evidence="3">
    <location>
        <begin position="56"/>
        <end position="69"/>
    </location>
</feature>
<sequence length="808" mass="90292">MSSISVRSAAQNHTLPTANAMQRSRSSTAASNSTKYSLDLSAFQTHHPHGHKPRQTNRTMSDSNLTTPRAPSPDRIDSEDIDGPSDFTQNMSFWMNTNLAASAPNIVRPGQLEEQVDEISEGSSGMGKEVVRDLEEWISGDGESIHSKRSALDENTGEIGNVHGQGPEGEDSQRTSRDTDEYLDDAVADLDQSENGTIEHHSNIESFLDDLPDVEGTIAPGDRTLDINDFPDTRQSSNTLSHQPTVEDYSETPLKSSIGSSASTVIRSSPRGRKEAMNAQPNEAATAGLDASARIAQLESALASTRAELDEVRNNAEKDLSLAFNEYEENLDVHDDEHAREVEELQQAVRDFEADNLKKEADWSAHVEELNRQHAEKMRGYSESAESRVQELEEIIEEQHEREQHRSQLEKQKLDAEESLSAAEARIAELERRVEHMSGSTAIGSEANPTSFRSEDWAAKTELVVHLQRQLEESANRASGAEQEANGLRQKVVDLEAQLADTKSALTKSLADNDSLEQRVQSLQAEYAASSEKATAAAATLVAELADLRSALATSQKDLAESNSLLRKATHEAEIAAETARFRTDELSDELGYARKTVQRLEARVRDLNEADRTARQLGYDMENMREVMHAARKEAERARVEVKKEKNRARSLEKDVEEWGVKHRTTVNEIRSQAEEAVRKVGSLLDKEREKVKKMEKELENTSKLSDEVSALRKQNTHLTTALNTTQNSLDKRNHELGLVKQENEEVNKAMDKRLADMVKEREKAWAAKNAVLKLEKKNMGKVLMREWGKSEFGETGKEQRYAYKYL</sequence>
<evidence type="ECO:0000313" key="5">
    <source>
        <dbReference type="Proteomes" id="UP000800041"/>
    </source>
</evidence>
<feature type="region of interest" description="Disordered" evidence="3">
    <location>
        <begin position="1"/>
        <end position="88"/>
    </location>
</feature>
<evidence type="ECO:0000256" key="1">
    <source>
        <dbReference type="ARBA" id="ARBA00023054"/>
    </source>
</evidence>
<dbReference type="GO" id="GO:0005856">
    <property type="term" value="C:cytoskeleton"/>
    <property type="evidence" value="ECO:0007669"/>
    <property type="project" value="TreeGrafter"/>
</dbReference>
<dbReference type="OrthoDB" id="3911405at2759"/>
<keyword evidence="5" id="KW-1185">Reference proteome</keyword>
<name>A0A6G1HE85_9PEZI</name>
<reference evidence="4" key="1">
    <citation type="journal article" date="2020" name="Stud. Mycol.">
        <title>101 Dothideomycetes genomes: a test case for predicting lifestyles and emergence of pathogens.</title>
        <authorList>
            <person name="Haridas S."/>
            <person name="Albert R."/>
            <person name="Binder M."/>
            <person name="Bloem J."/>
            <person name="Labutti K."/>
            <person name="Salamov A."/>
            <person name="Andreopoulos B."/>
            <person name="Baker S."/>
            <person name="Barry K."/>
            <person name="Bills G."/>
            <person name="Bluhm B."/>
            <person name="Cannon C."/>
            <person name="Castanera R."/>
            <person name="Culley D."/>
            <person name="Daum C."/>
            <person name="Ezra D."/>
            <person name="Gonzalez J."/>
            <person name="Henrissat B."/>
            <person name="Kuo A."/>
            <person name="Liang C."/>
            <person name="Lipzen A."/>
            <person name="Lutzoni F."/>
            <person name="Magnuson J."/>
            <person name="Mondo S."/>
            <person name="Nolan M."/>
            <person name="Ohm R."/>
            <person name="Pangilinan J."/>
            <person name="Park H.-J."/>
            <person name="Ramirez L."/>
            <person name="Alfaro M."/>
            <person name="Sun H."/>
            <person name="Tritt A."/>
            <person name="Yoshinaga Y."/>
            <person name="Zwiers L.-H."/>
            <person name="Turgeon B."/>
            <person name="Goodwin S."/>
            <person name="Spatafora J."/>
            <person name="Crous P."/>
            <person name="Grigoriev I."/>
        </authorList>
    </citation>
    <scope>NUCLEOTIDE SEQUENCE</scope>
    <source>
        <strain evidence="4">CBS 113979</strain>
    </source>
</reference>
<evidence type="ECO:0000256" key="2">
    <source>
        <dbReference type="SAM" id="Coils"/>
    </source>
</evidence>
<feature type="region of interest" description="Disordered" evidence="3">
    <location>
        <begin position="151"/>
        <end position="178"/>
    </location>
</feature>
<dbReference type="PANTHER" id="PTHR32083:SF48">
    <property type="entry name" value="TRANS-GOLGI NETWORK-LOCALIZED SYP41-INTERACTING PROTEIN 1"/>
    <property type="match status" value="1"/>
</dbReference>
<protein>
    <submittedName>
        <fullName evidence="4">Uncharacterized protein</fullName>
    </submittedName>
</protein>
<feature type="region of interest" description="Disordered" evidence="3">
    <location>
        <begin position="194"/>
        <end position="285"/>
    </location>
</feature>
<feature type="compositionally biased region" description="Basic residues" evidence="3">
    <location>
        <begin position="46"/>
        <end position="55"/>
    </location>
</feature>
<organism evidence="4 5">
    <name type="scientific">Aulographum hederae CBS 113979</name>
    <dbReference type="NCBI Taxonomy" id="1176131"/>
    <lineage>
        <taxon>Eukaryota</taxon>
        <taxon>Fungi</taxon>
        <taxon>Dikarya</taxon>
        <taxon>Ascomycota</taxon>
        <taxon>Pezizomycotina</taxon>
        <taxon>Dothideomycetes</taxon>
        <taxon>Pleosporomycetidae</taxon>
        <taxon>Aulographales</taxon>
        <taxon>Aulographaceae</taxon>
    </lineage>
</organism>